<reference evidence="2" key="1">
    <citation type="journal article" date="2022" name="bioRxiv">
        <title>Sequencing and chromosome-scale assembly of the giantPleurodeles waltlgenome.</title>
        <authorList>
            <person name="Brown T."/>
            <person name="Elewa A."/>
            <person name="Iarovenko S."/>
            <person name="Subramanian E."/>
            <person name="Araus A.J."/>
            <person name="Petzold A."/>
            <person name="Susuki M."/>
            <person name="Suzuki K.-i.T."/>
            <person name="Hayashi T."/>
            <person name="Toyoda A."/>
            <person name="Oliveira C."/>
            <person name="Osipova E."/>
            <person name="Leigh N.D."/>
            <person name="Simon A."/>
            <person name="Yun M.H."/>
        </authorList>
    </citation>
    <scope>NUCLEOTIDE SEQUENCE</scope>
    <source>
        <strain evidence="2">20211129_DDA</strain>
        <tissue evidence="2">Liver</tissue>
    </source>
</reference>
<dbReference type="Proteomes" id="UP001066276">
    <property type="component" value="Chromosome 1_2"/>
</dbReference>
<feature type="compositionally biased region" description="Polar residues" evidence="1">
    <location>
        <begin position="7"/>
        <end position="17"/>
    </location>
</feature>
<organism evidence="2 3">
    <name type="scientific">Pleurodeles waltl</name>
    <name type="common">Iberian ribbed newt</name>
    <dbReference type="NCBI Taxonomy" id="8319"/>
    <lineage>
        <taxon>Eukaryota</taxon>
        <taxon>Metazoa</taxon>
        <taxon>Chordata</taxon>
        <taxon>Craniata</taxon>
        <taxon>Vertebrata</taxon>
        <taxon>Euteleostomi</taxon>
        <taxon>Amphibia</taxon>
        <taxon>Batrachia</taxon>
        <taxon>Caudata</taxon>
        <taxon>Salamandroidea</taxon>
        <taxon>Salamandridae</taxon>
        <taxon>Pleurodelinae</taxon>
        <taxon>Pleurodeles</taxon>
    </lineage>
</organism>
<sequence length="92" mass="9657">MPEKRAQISTSPLQCSRTFAHGDSPCGSRGRRASPVHSGGSAWDSAARSPLSPSRARAPRQAAWAGTPPSRRRGHLSYGAAPLCSSTAVYLP</sequence>
<evidence type="ECO:0000313" key="2">
    <source>
        <dbReference type="EMBL" id="KAJ1209784.1"/>
    </source>
</evidence>
<dbReference type="AlphaFoldDB" id="A0AAV7WCJ9"/>
<proteinExistence type="predicted"/>
<feature type="region of interest" description="Disordered" evidence="1">
    <location>
        <begin position="1"/>
        <end position="78"/>
    </location>
</feature>
<evidence type="ECO:0000313" key="3">
    <source>
        <dbReference type="Proteomes" id="UP001066276"/>
    </source>
</evidence>
<feature type="compositionally biased region" description="Low complexity" evidence="1">
    <location>
        <begin position="45"/>
        <end position="65"/>
    </location>
</feature>
<gene>
    <name evidence="2" type="ORF">NDU88_005157</name>
</gene>
<accession>A0AAV7WCJ9</accession>
<evidence type="ECO:0000256" key="1">
    <source>
        <dbReference type="SAM" id="MobiDB-lite"/>
    </source>
</evidence>
<comment type="caution">
    <text evidence="2">The sequence shown here is derived from an EMBL/GenBank/DDBJ whole genome shotgun (WGS) entry which is preliminary data.</text>
</comment>
<dbReference type="EMBL" id="JANPWB010000002">
    <property type="protein sequence ID" value="KAJ1209784.1"/>
    <property type="molecule type" value="Genomic_DNA"/>
</dbReference>
<protein>
    <submittedName>
        <fullName evidence="2">Uncharacterized protein</fullName>
    </submittedName>
</protein>
<name>A0AAV7WCJ9_PLEWA</name>
<keyword evidence="3" id="KW-1185">Reference proteome</keyword>